<name>T0L5Z5_9MICR</name>
<gene>
    <name evidence="2" type="ORF">NAPIS_ORF02336</name>
</gene>
<protein>
    <submittedName>
        <fullName evidence="2">Uncharacterized protein</fullName>
    </submittedName>
</protein>
<reference evidence="2 3" key="1">
    <citation type="journal article" date="2013" name="BMC Genomics">
        <title>Genome sequencing and comparative genomics of honey bee microsporidia, Nosema apis reveal novel insights into host-parasite interactions.</title>
        <authorList>
            <person name="Chen Yp."/>
            <person name="Pettis J.S."/>
            <person name="Zhao Y."/>
            <person name="Liu X."/>
            <person name="Tallon L.J."/>
            <person name="Sadzewicz L.D."/>
            <person name="Li R."/>
            <person name="Zheng H."/>
            <person name="Huang S."/>
            <person name="Zhang X."/>
            <person name="Hamilton M.C."/>
            <person name="Pernal S.F."/>
            <person name="Melathopoulos A.P."/>
            <person name="Yan X."/>
            <person name="Evans J.D."/>
        </authorList>
    </citation>
    <scope>NUCLEOTIDE SEQUENCE [LARGE SCALE GENOMIC DNA]</scope>
    <source>
        <strain evidence="2 3">BRL 01</strain>
    </source>
</reference>
<dbReference type="EMBL" id="KE647331">
    <property type="protein sequence ID" value="EQB60108.1"/>
    <property type="molecule type" value="Genomic_DNA"/>
</dbReference>
<accession>T0L5Z5</accession>
<proteinExistence type="predicted"/>
<evidence type="ECO:0000256" key="1">
    <source>
        <dbReference type="SAM" id="Coils"/>
    </source>
</evidence>
<keyword evidence="3" id="KW-1185">Reference proteome</keyword>
<dbReference type="HOGENOM" id="CLU_767458_0_0_1"/>
<evidence type="ECO:0000313" key="3">
    <source>
        <dbReference type="Proteomes" id="UP000053780"/>
    </source>
</evidence>
<dbReference type="AlphaFoldDB" id="T0L5Z5"/>
<keyword evidence="1" id="KW-0175">Coiled coil</keyword>
<sequence length="361" mass="42064">MDNKRHSFRYTKPTPSKSFVMFKKPKFDLNLSSEDEVSINNKTIILSESIDGIEYTNFIKNNCKKNYEKLKNECFENKNQNNQNNENKKIHKNDFQHELIKEKAFTYEYIEDNDFCKSIIDKDNQINKQKAKPNISLLNDNSADNTPILTSATIKSNSIIINENSQINPCINEGLLTNFISNDNINNEKPIENAKIANCNQNKSINTDINDNCQIINDSIKKSISKSFINKNESYQNISEIDIITKKLNKIKNECLNVRPILSKKEINLNQNLEKSEMHSHIKEDEKIQFSSTKMTDDFFSSIKLITTNWVYLLDYNTVNSNNLEVMKKQNFNLNQTVQQNEILINELKNKYKNTKIIVLY</sequence>
<dbReference type="Proteomes" id="UP000053780">
    <property type="component" value="Unassembled WGS sequence"/>
</dbReference>
<dbReference type="VEuPathDB" id="MicrosporidiaDB:NAPIS_ORF02336"/>
<evidence type="ECO:0000313" key="2">
    <source>
        <dbReference type="EMBL" id="EQB60108.1"/>
    </source>
</evidence>
<feature type="coiled-coil region" evidence="1">
    <location>
        <begin position="60"/>
        <end position="87"/>
    </location>
</feature>
<organism evidence="2 3">
    <name type="scientific">Vairimorpha apis BRL 01</name>
    <dbReference type="NCBI Taxonomy" id="1037528"/>
    <lineage>
        <taxon>Eukaryota</taxon>
        <taxon>Fungi</taxon>
        <taxon>Fungi incertae sedis</taxon>
        <taxon>Microsporidia</taxon>
        <taxon>Nosematidae</taxon>
        <taxon>Vairimorpha</taxon>
    </lineage>
</organism>